<dbReference type="InterPro" id="IPR036291">
    <property type="entry name" value="NAD(P)-bd_dom_sf"/>
</dbReference>
<dbReference type="AlphaFoldDB" id="Q82WR7"/>
<dbReference type="SUPFAM" id="SSF51735">
    <property type="entry name" value="NAD(P)-binding Rossmann-fold domains"/>
    <property type="match status" value="1"/>
</dbReference>
<dbReference type="GeneID" id="87103795"/>
<dbReference type="KEGG" id="neu:NE0595"/>
<sequence length="303" mass="34033">MKNKLLIVGCGDIASRAAGLLEKHYQLFGLCRRAENSGHLRALGIRPITGDLDQPASLNKIAGLAAHTILHLAPPPGHGERDMRTLHLLSALSRHSSKTQTGILPQRLIYISTSGVYGDCSGSRVSESHPTNPKNARAFRRLDAERQVRSWGIRNRIQVSILRVPGIYAHNRLPIERLQQRTPVLLSTEDSYTNHIHADDLARIIVAVLRSGRPGRIYHASDDSCLKMGEYFDLVADHFALSRPERITRQEARKVISPGLLSFMLESRRLTNDRIKRELRVRLRYPTVSDCLAEMRKIPVKSS</sequence>
<dbReference type="PhylomeDB" id="Q82WR7"/>
<keyword evidence="3" id="KW-1185">Reference proteome</keyword>
<dbReference type="EMBL" id="AL954747">
    <property type="protein sequence ID" value="CAD84506.1"/>
    <property type="molecule type" value="Genomic_DNA"/>
</dbReference>
<gene>
    <name evidence="2" type="ordered locus">NE0595</name>
</gene>
<dbReference type="RefSeq" id="WP_011111221.1">
    <property type="nucleotide sequence ID" value="NC_004757.1"/>
</dbReference>
<name>Q82WR7_NITEU</name>
<protein>
    <submittedName>
        <fullName evidence="2">Putative oxidoreductase protein</fullName>
    </submittedName>
</protein>
<dbReference type="GO" id="GO:0004029">
    <property type="term" value="F:aldehyde dehydrogenase (NAD+) activity"/>
    <property type="evidence" value="ECO:0007669"/>
    <property type="project" value="TreeGrafter"/>
</dbReference>
<dbReference type="GO" id="GO:0005737">
    <property type="term" value="C:cytoplasm"/>
    <property type="evidence" value="ECO:0007669"/>
    <property type="project" value="TreeGrafter"/>
</dbReference>
<dbReference type="OrthoDB" id="9808276at2"/>
<dbReference type="InterPro" id="IPR051783">
    <property type="entry name" value="NAD(P)-dependent_oxidoreduct"/>
</dbReference>
<dbReference type="STRING" id="228410.NE0595"/>
<dbReference type="Gene3D" id="3.40.50.720">
    <property type="entry name" value="NAD(P)-binding Rossmann-like Domain"/>
    <property type="match status" value="1"/>
</dbReference>
<evidence type="ECO:0000313" key="3">
    <source>
        <dbReference type="Proteomes" id="UP000001416"/>
    </source>
</evidence>
<feature type="domain" description="NAD-dependent epimerase/dehydratase" evidence="1">
    <location>
        <begin position="20"/>
        <end position="218"/>
    </location>
</feature>
<dbReference type="HOGENOM" id="CLU_007383_11_4_4"/>
<reference evidence="2 3" key="1">
    <citation type="journal article" date="2003" name="J. Bacteriol.">
        <title>Complete genome sequence of the ammonia-oxidizing bacterium and obligate chemolithoautotroph Nitrosomonas europaea.</title>
        <authorList>
            <person name="Chain P."/>
            <person name="Lamerdin J."/>
            <person name="Larimer F."/>
            <person name="Regala W."/>
            <person name="Land M."/>
            <person name="Hauser L."/>
            <person name="Hooper A."/>
            <person name="Klotz M."/>
            <person name="Norton J."/>
            <person name="Sayavedra-Soto L."/>
            <person name="Arciero D."/>
            <person name="Hommes N."/>
            <person name="Whittaker M."/>
            <person name="Arp D."/>
        </authorList>
    </citation>
    <scope>NUCLEOTIDE SEQUENCE [LARGE SCALE GENOMIC DNA]</scope>
    <source>
        <strain evidence="3">ATCC 19718 / CIP 103999 / KCTC 2705 / NBRC 14298</strain>
    </source>
</reference>
<dbReference type="InterPro" id="IPR001509">
    <property type="entry name" value="Epimerase_deHydtase"/>
</dbReference>
<organism evidence="2 3">
    <name type="scientific">Nitrosomonas europaea (strain ATCC 19718 / CIP 103999 / KCTC 2705 / NBRC 14298)</name>
    <dbReference type="NCBI Taxonomy" id="228410"/>
    <lineage>
        <taxon>Bacteria</taxon>
        <taxon>Pseudomonadati</taxon>
        <taxon>Pseudomonadota</taxon>
        <taxon>Betaproteobacteria</taxon>
        <taxon>Nitrosomonadales</taxon>
        <taxon>Nitrosomonadaceae</taxon>
        <taxon>Nitrosomonas</taxon>
    </lineage>
</organism>
<dbReference type="Pfam" id="PF01370">
    <property type="entry name" value="Epimerase"/>
    <property type="match status" value="1"/>
</dbReference>
<dbReference type="CDD" id="cd05266">
    <property type="entry name" value="SDR_a4"/>
    <property type="match status" value="1"/>
</dbReference>
<evidence type="ECO:0000259" key="1">
    <source>
        <dbReference type="Pfam" id="PF01370"/>
    </source>
</evidence>
<accession>Q82WR7</accession>
<dbReference type="Proteomes" id="UP000001416">
    <property type="component" value="Chromosome"/>
</dbReference>
<dbReference type="eggNOG" id="COG0451">
    <property type="taxonomic scope" value="Bacteria"/>
</dbReference>
<dbReference type="PANTHER" id="PTHR48079:SF6">
    <property type="entry name" value="NAD(P)-BINDING DOMAIN-CONTAINING PROTEIN-RELATED"/>
    <property type="match status" value="1"/>
</dbReference>
<evidence type="ECO:0000313" key="2">
    <source>
        <dbReference type="EMBL" id="CAD84506.1"/>
    </source>
</evidence>
<proteinExistence type="predicted"/>
<dbReference type="PANTHER" id="PTHR48079">
    <property type="entry name" value="PROTEIN YEEZ"/>
    <property type="match status" value="1"/>
</dbReference>